<accession>A0A4D6FW52</accession>
<name>A0A4D6FW52_RAOOR</name>
<reference evidence="2" key="1">
    <citation type="submission" date="2019-02" db="EMBL/GenBank/DDBJ databases">
        <title>Complete sequencing of an IncF-type plasmid harboring a novel type IV secretion system and transposon Tn91 Carrying blaNDM-1 in clinical isolates of Raoultella ornithinolytica.</title>
        <authorList>
            <person name="Jin Z."/>
            <person name="Yu C."/>
            <person name="Wei X."/>
            <person name="Wang Z."/>
            <person name="Wu L."/>
            <person name="Guo H."/>
        </authorList>
    </citation>
    <scope>NUCLEOTIDE SEQUENCE</scope>
    <source>
        <strain evidence="2">B1645-1</strain>
        <plasmid evidence="2">pCYNDM01</plasmid>
    </source>
</reference>
<feature type="region of interest" description="Disordered" evidence="1">
    <location>
        <begin position="37"/>
        <end position="63"/>
    </location>
</feature>
<feature type="region of interest" description="Disordered" evidence="1">
    <location>
        <begin position="1"/>
        <end position="22"/>
    </location>
</feature>
<evidence type="ECO:0000313" key="2">
    <source>
        <dbReference type="EMBL" id="QCB65975.1"/>
    </source>
</evidence>
<protein>
    <submittedName>
        <fullName evidence="2">Uncharacterized protein</fullName>
    </submittedName>
</protein>
<proteinExistence type="predicted"/>
<evidence type="ECO:0000256" key="1">
    <source>
        <dbReference type="SAM" id="MobiDB-lite"/>
    </source>
</evidence>
<sequence>MKGARNTRAGTPATTGRDERNGVAPYVPAFFCRDAGSAGHGATEAAHPDKDAAGLPLTSDIRH</sequence>
<keyword evidence="2" id="KW-0614">Plasmid</keyword>
<organism evidence="2">
    <name type="scientific">Raoultella ornithinolytica</name>
    <name type="common">Klebsiella ornithinolytica</name>
    <dbReference type="NCBI Taxonomy" id="54291"/>
    <lineage>
        <taxon>Bacteria</taxon>
        <taxon>Pseudomonadati</taxon>
        <taxon>Pseudomonadota</taxon>
        <taxon>Gammaproteobacteria</taxon>
        <taxon>Enterobacterales</taxon>
        <taxon>Enterobacteriaceae</taxon>
        <taxon>Klebsiella/Raoultella group</taxon>
        <taxon>Raoultella</taxon>
    </lineage>
</organism>
<dbReference type="EMBL" id="MK510953">
    <property type="protein sequence ID" value="QCB65975.1"/>
    <property type="molecule type" value="Genomic_DNA"/>
</dbReference>
<dbReference type="AlphaFoldDB" id="A0A4D6FW52"/>
<geneLocation type="plasmid" evidence="2">
    <name>pCYNDM01</name>
</geneLocation>